<evidence type="ECO:0000313" key="1">
    <source>
        <dbReference type="Proteomes" id="UP000036681"/>
    </source>
</evidence>
<protein>
    <submittedName>
        <fullName evidence="2">Secreted protein</fullName>
    </submittedName>
</protein>
<dbReference type="Proteomes" id="UP000036681">
    <property type="component" value="Unplaced"/>
</dbReference>
<sequence length="70" mass="8130">MYQYTSKLLHRLVVEMIGRWPVSWLIGVTASIGHQGRLMASSSETSFWDDSHSSAARHHLFRNCWANQKR</sequence>
<name>A0A0M3HSS1_ASCLU</name>
<accession>A0A0M3HSS1</accession>
<dbReference type="AlphaFoldDB" id="A0A0M3HSS1"/>
<organism evidence="1 2">
    <name type="scientific">Ascaris lumbricoides</name>
    <name type="common">Giant roundworm</name>
    <dbReference type="NCBI Taxonomy" id="6252"/>
    <lineage>
        <taxon>Eukaryota</taxon>
        <taxon>Metazoa</taxon>
        <taxon>Ecdysozoa</taxon>
        <taxon>Nematoda</taxon>
        <taxon>Chromadorea</taxon>
        <taxon>Rhabditida</taxon>
        <taxon>Spirurina</taxon>
        <taxon>Ascaridomorpha</taxon>
        <taxon>Ascaridoidea</taxon>
        <taxon>Ascarididae</taxon>
        <taxon>Ascaris</taxon>
    </lineage>
</organism>
<evidence type="ECO:0000313" key="2">
    <source>
        <dbReference type="WBParaSite" id="ALUE_0000556601-mRNA-1"/>
    </source>
</evidence>
<proteinExistence type="predicted"/>
<keyword evidence="1" id="KW-1185">Reference proteome</keyword>
<dbReference type="WBParaSite" id="ALUE_0000556601-mRNA-1">
    <property type="protein sequence ID" value="ALUE_0000556601-mRNA-1"/>
    <property type="gene ID" value="ALUE_0000556601"/>
</dbReference>
<reference evidence="2" key="1">
    <citation type="submission" date="2017-02" db="UniProtKB">
        <authorList>
            <consortium name="WormBaseParasite"/>
        </authorList>
    </citation>
    <scope>IDENTIFICATION</scope>
</reference>